<reference evidence="1 2" key="1">
    <citation type="submission" date="2020-03" db="EMBL/GenBank/DDBJ databases">
        <title>Genomic Encyclopedia of Type Strains, Phase III (KMG-III): the genomes of soil and plant-associated and newly described type strains.</title>
        <authorList>
            <person name="Whitman W."/>
        </authorList>
    </citation>
    <scope>NUCLEOTIDE SEQUENCE [LARGE SCALE GENOMIC DNA]</scope>
    <source>
        <strain evidence="1 2">CECT 8804</strain>
    </source>
</reference>
<name>A0ABX0TVB6_9SPHN</name>
<dbReference type="RefSeq" id="WP_167075126.1">
    <property type="nucleotide sequence ID" value="NZ_JAAOZC010000011.1"/>
</dbReference>
<protein>
    <submittedName>
        <fullName evidence="1">Uncharacterized protein</fullName>
    </submittedName>
</protein>
<comment type="caution">
    <text evidence="1">The sequence shown here is derived from an EMBL/GenBank/DDBJ whole genome shotgun (WGS) entry which is preliminary data.</text>
</comment>
<proteinExistence type="predicted"/>
<keyword evidence="2" id="KW-1185">Reference proteome</keyword>
<accession>A0ABX0TVB6</accession>
<evidence type="ECO:0000313" key="2">
    <source>
        <dbReference type="Proteomes" id="UP000727456"/>
    </source>
</evidence>
<organism evidence="1 2">
    <name type="scientific">Sphingomonas vulcanisoli</name>
    <dbReference type="NCBI Taxonomy" id="1658060"/>
    <lineage>
        <taxon>Bacteria</taxon>
        <taxon>Pseudomonadati</taxon>
        <taxon>Pseudomonadota</taxon>
        <taxon>Alphaproteobacteria</taxon>
        <taxon>Sphingomonadales</taxon>
        <taxon>Sphingomonadaceae</taxon>
        <taxon>Sphingomonas</taxon>
    </lineage>
</organism>
<sequence length="129" mass="14026">MAVARAMSEAARLAAEIDTFAAIVDELAAIAGRNDPQRRAELTKLRRRLSDQIGVMRGVGAEAFAEPSLAEEYRARLSKVLTAVSMHQANWPAIGIDEDTEAYRRSALAAAVGNRDFIAWARAALMRKG</sequence>
<gene>
    <name evidence="1" type="ORF">FHS31_003106</name>
</gene>
<evidence type="ECO:0000313" key="1">
    <source>
        <dbReference type="EMBL" id="NIJ09474.1"/>
    </source>
</evidence>
<dbReference type="Proteomes" id="UP000727456">
    <property type="component" value="Unassembled WGS sequence"/>
</dbReference>
<dbReference type="EMBL" id="JAAOZC010000011">
    <property type="protein sequence ID" value="NIJ09474.1"/>
    <property type="molecule type" value="Genomic_DNA"/>
</dbReference>